<reference evidence="4 5" key="1">
    <citation type="submission" date="2015-08" db="EMBL/GenBank/DDBJ databases">
        <title>Ancestral chromatin configuration constrains chromatin evolution on differentiating sex chromosomes in Drosophila.</title>
        <authorList>
            <person name="Zhou Q."/>
            <person name="Bachtrog D."/>
        </authorList>
    </citation>
    <scope>NUCLEOTIDE SEQUENCE [LARGE SCALE GENOMIC DNA]</scope>
    <source>
        <tissue evidence="4">Whole larvae</tissue>
    </source>
</reference>
<keyword evidence="1" id="KW-0132">Cell division</keyword>
<feature type="domain" description="Ataxin-10" evidence="3">
    <location>
        <begin position="331"/>
        <end position="417"/>
    </location>
</feature>
<gene>
    <name evidence="4" type="ORF">Dbus_chr2Rg306</name>
</gene>
<accession>A0A0M4EB80</accession>
<dbReference type="AlphaFoldDB" id="A0A0M4EB80"/>
<proteinExistence type="predicted"/>
<dbReference type="SUPFAM" id="SSF48371">
    <property type="entry name" value="ARM repeat"/>
    <property type="match status" value="1"/>
</dbReference>
<dbReference type="PANTHER" id="PTHR13255:SF0">
    <property type="entry name" value="ATAXIN-10"/>
    <property type="match status" value="1"/>
</dbReference>
<dbReference type="EMBL" id="CP012524">
    <property type="protein sequence ID" value="ALC40727.1"/>
    <property type="molecule type" value="Genomic_DNA"/>
</dbReference>
<evidence type="ECO:0000313" key="4">
    <source>
        <dbReference type="EMBL" id="ALC40727.1"/>
    </source>
</evidence>
<evidence type="ECO:0000259" key="3">
    <source>
        <dbReference type="Pfam" id="PF09759"/>
    </source>
</evidence>
<dbReference type="OMA" id="IMYNIYL"/>
<dbReference type="Proteomes" id="UP000494163">
    <property type="component" value="Chromosome 2R"/>
</dbReference>
<dbReference type="PANTHER" id="PTHR13255">
    <property type="entry name" value="ATAXIN-10"/>
    <property type="match status" value="1"/>
</dbReference>
<dbReference type="InterPro" id="IPR016024">
    <property type="entry name" value="ARM-type_fold"/>
</dbReference>
<dbReference type="OrthoDB" id="379794at2759"/>
<keyword evidence="2" id="KW-0131">Cell cycle</keyword>
<dbReference type="InterPro" id="IPR019156">
    <property type="entry name" value="Ataxin-10_domain"/>
</dbReference>
<dbReference type="Pfam" id="PF09759">
    <property type="entry name" value="Atx10homo_assoc"/>
    <property type="match status" value="1"/>
</dbReference>
<dbReference type="GO" id="GO:0051301">
    <property type="term" value="P:cell division"/>
    <property type="evidence" value="ECO:0007669"/>
    <property type="project" value="UniProtKB-KW"/>
</dbReference>
<keyword evidence="5" id="KW-1185">Reference proteome</keyword>
<name>A0A0M4EB80_DROBS</name>
<evidence type="ECO:0000256" key="1">
    <source>
        <dbReference type="ARBA" id="ARBA00022618"/>
    </source>
</evidence>
<evidence type="ECO:0000256" key="2">
    <source>
        <dbReference type="ARBA" id="ARBA00023306"/>
    </source>
</evidence>
<dbReference type="GO" id="GO:0031175">
    <property type="term" value="P:neuron projection development"/>
    <property type="evidence" value="ECO:0007669"/>
    <property type="project" value="TreeGrafter"/>
</dbReference>
<dbReference type="InterPro" id="IPR051374">
    <property type="entry name" value="Ataxin-10/CTR86_families"/>
</dbReference>
<dbReference type="GO" id="GO:0005829">
    <property type="term" value="C:cytosol"/>
    <property type="evidence" value="ECO:0007669"/>
    <property type="project" value="TreeGrafter"/>
</dbReference>
<organism evidence="4 5">
    <name type="scientific">Drosophila busckii</name>
    <name type="common">Fruit fly</name>
    <dbReference type="NCBI Taxonomy" id="30019"/>
    <lineage>
        <taxon>Eukaryota</taxon>
        <taxon>Metazoa</taxon>
        <taxon>Ecdysozoa</taxon>
        <taxon>Arthropoda</taxon>
        <taxon>Hexapoda</taxon>
        <taxon>Insecta</taxon>
        <taxon>Pterygota</taxon>
        <taxon>Neoptera</taxon>
        <taxon>Endopterygota</taxon>
        <taxon>Diptera</taxon>
        <taxon>Brachycera</taxon>
        <taxon>Muscomorpha</taxon>
        <taxon>Ephydroidea</taxon>
        <taxon>Drosophilidae</taxon>
        <taxon>Drosophila</taxon>
    </lineage>
</organism>
<evidence type="ECO:0000313" key="5">
    <source>
        <dbReference type="Proteomes" id="UP000494163"/>
    </source>
</evidence>
<protein>
    <submittedName>
        <fullName evidence="4">CG4975</fullName>
    </submittedName>
</protein>
<dbReference type="STRING" id="30019.A0A0M4EB80"/>
<sequence length="427" mass="48087">MAHVQQPEQQTSEALQQLKGLDINKDESEIAAILKSLRLLLTQSAASQQTLAHNAEFAELLQALVFNASMRTEKRLLHTLALQVFANSVVNNANTQQIIWTNYGEKIAEQVYAAPLGSSNNVLLMIVYNIYLGLGTSIISEQFVFHSCVRLWQAVIEARSDYNFEYLHFMLELYIVQQARSCIVCYQRLTAVEERIAFLDYVAHYLRENSPNGELNALLLKHFAKEFKMKSDCMLRETLQLRHELHPREVHTLLRIIASASGSEQYARYYVEDQSLFINVSSLLRCVVAAGKESGTSAACCVDAPMTKLEHVALNSNIDADYEQKVSYELKTLLVRCTANLIYENAANRGYCLDTQLLPTLLECTVMDARNPLMREWSILAIRNACINCPEAQQVIAGLTMQGAAPNDILSELNLDMGALRITDKKQ</sequence>